<name>A0A6L5TB53_9FIRM</name>
<dbReference type="SUPFAM" id="SSF52200">
    <property type="entry name" value="Toll/Interleukin receptor TIR domain"/>
    <property type="match status" value="1"/>
</dbReference>
<dbReference type="AlphaFoldDB" id="A0A6L5TB53"/>
<comment type="caution">
    <text evidence="2">The sequence shown here is derived from an EMBL/GenBank/DDBJ whole genome shotgun (WGS) entry which is preliminary data.</text>
</comment>
<proteinExistence type="predicted"/>
<dbReference type="Gene3D" id="3.40.50.10140">
    <property type="entry name" value="Toll/interleukin-1 receptor homology (TIR) domain"/>
    <property type="match status" value="1"/>
</dbReference>
<accession>A0A6L5TB53</accession>
<dbReference type="Pfam" id="PF13676">
    <property type="entry name" value="TIR_2"/>
    <property type="match status" value="1"/>
</dbReference>
<evidence type="ECO:0000259" key="1">
    <source>
        <dbReference type="Pfam" id="PF13676"/>
    </source>
</evidence>
<reference evidence="2 3" key="1">
    <citation type="journal article" date="2019" name="Nat. Med.">
        <title>A library of human gut bacterial isolates paired with longitudinal multiomics data enables mechanistic microbiome research.</title>
        <authorList>
            <person name="Poyet M."/>
            <person name="Groussin M."/>
            <person name="Gibbons S.M."/>
            <person name="Avila-Pacheco J."/>
            <person name="Jiang X."/>
            <person name="Kearney S.M."/>
            <person name="Perrotta A.R."/>
            <person name="Berdy B."/>
            <person name="Zhao S."/>
            <person name="Lieberman T.D."/>
            <person name="Swanson P.K."/>
            <person name="Smith M."/>
            <person name="Roesemann S."/>
            <person name="Alexander J.E."/>
            <person name="Rich S.A."/>
            <person name="Livny J."/>
            <person name="Vlamakis H."/>
            <person name="Clish C."/>
            <person name="Bullock K."/>
            <person name="Deik A."/>
            <person name="Scott J."/>
            <person name="Pierce K.A."/>
            <person name="Xavier R.J."/>
            <person name="Alm E.J."/>
        </authorList>
    </citation>
    <scope>NUCLEOTIDE SEQUENCE [LARGE SCALE GENOMIC DNA]</scope>
    <source>
        <strain evidence="2 3">BIOML-A11</strain>
    </source>
</reference>
<dbReference type="EMBL" id="WKQP01000029">
    <property type="protein sequence ID" value="MSC61282.1"/>
    <property type="molecule type" value="Genomic_DNA"/>
</dbReference>
<protein>
    <recommendedName>
        <fullName evidence="1">TIR domain-containing protein</fullName>
    </recommendedName>
</protein>
<gene>
    <name evidence="2" type="ORF">GKE07_13985</name>
</gene>
<organism evidence="2 3">
    <name type="scientific">Agathobacter rectalis</name>
    <dbReference type="NCBI Taxonomy" id="39491"/>
    <lineage>
        <taxon>Bacteria</taxon>
        <taxon>Bacillati</taxon>
        <taxon>Bacillota</taxon>
        <taxon>Clostridia</taxon>
        <taxon>Lachnospirales</taxon>
        <taxon>Lachnospiraceae</taxon>
        <taxon>Agathobacter</taxon>
    </lineage>
</organism>
<evidence type="ECO:0000313" key="3">
    <source>
        <dbReference type="Proteomes" id="UP000479563"/>
    </source>
</evidence>
<dbReference type="RefSeq" id="WP_154267456.1">
    <property type="nucleotide sequence ID" value="NZ_WKQP01000029.1"/>
</dbReference>
<dbReference type="GO" id="GO:0007165">
    <property type="term" value="P:signal transduction"/>
    <property type="evidence" value="ECO:0007669"/>
    <property type="project" value="InterPro"/>
</dbReference>
<dbReference type="Proteomes" id="UP000479563">
    <property type="component" value="Unassembled WGS sequence"/>
</dbReference>
<dbReference type="InterPro" id="IPR000157">
    <property type="entry name" value="TIR_dom"/>
</dbReference>
<sequence>MEERFEPLVTDLQLNFFISYKWNEISKKEADNICNQLNMFQINPIRDIYKVKPGNSIMSYMDSINNCHGIVIILCNEYFFSINCMYEGITAMLNRKNMTIIRLIEQTVITQEFRKTVSKHWNDYEKEELPDYEKEKLRIIKEHYQEFLTWICDTYLVSQEENKQFCKELEKHIEKVFLETGNYLSMMEDLIGSKHIIISKVCDPVCEEYYHYKNINYSIQDSPVDYFKCLYNFTLTLEKYDTNELIEIQINNVVGIQQGCMGLDFSKYYFVIPMQESLDKLAYEEKLGKERSEIKYFMRRIIIHL</sequence>
<evidence type="ECO:0000313" key="2">
    <source>
        <dbReference type="EMBL" id="MSC61282.1"/>
    </source>
</evidence>
<dbReference type="InterPro" id="IPR035897">
    <property type="entry name" value="Toll_tir_struct_dom_sf"/>
</dbReference>
<feature type="domain" description="TIR" evidence="1">
    <location>
        <begin position="16"/>
        <end position="130"/>
    </location>
</feature>